<protein>
    <recommendedName>
        <fullName evidence="2">Core domain-containing protein</fullName>
    </recommendedName>
</protein>
<reference evidence="3 4" key="1">
    <citation type="submission" date="2017-10" db="EMBL/GenBank/DDBJ databases">
        <title>Draft genome sequence of Anoxybacillus flavithermus KU2-6-11 from caldera Uzon (Russia:Kamchtka).</title>
        <authorList>
            <person name="Korzhuk A.V."/>
            <person name="Rozanov A.S."/>
            <person name="Bryanskaya A.V."/>
            <person name="Peltek S.E."/>
        </authorList>
    </citation>
    <scope>NUCLEOTIDE SEQUENCE [LARGE SCALE GENOMIC DNA]</scope>
    <source>
        <strain evidence="3 4">KU2-6_11</strain>
    </source>
</reference>
<comment type="caution">
    <text evidence="3">The sequence shown here is derived from an EMBL/GenBank/DDBJ whole genome shotgun (WGS) entry which is preliminary data.</text>
</comment>
<name>A0A2G5RLW1_9BACL</name>
<organism evidence="3 4">
    <name type="scientific">Anoxybacillus flavithermus</name>
    <dbReference type="NCBI Taxonomy" id="33934"/>
    <lineage>
        <taxon>Bacteria</taxon>
        <taxon>Bacillati</taxon>
        <taxon>Bacillota</taxon>
        <taxon>Bacilli</taxon>
        <taxon>Bacillales</taxon>
        <taxon>Anoxybacillaceae</taxon>
        <taxon>Anoxybacillus</taxon>
    </lineage>
</organism>
<dbReference type="InterPro" id="IPR000361">
    <property type="entry name" value="ATAP_core_dom"/>
</dbReference>
<dbReference type="InterPro" id="IPR008326">
    <property type="entry name" value="PdhI-like"/>
</dbReference>
<gene>
    <name evidence="3" type="ORF">CS060_13720</name>
</gene>
<evidence type="ECO:0000256" key="1">
    <source>
        <dbReference type="ARBA" id="ARBA00006718"/>
    </source>
</evidence>
<dbReference type="Proteomes" id="UP000230559">
    <property type="component" value="Unassembled WGS sequence"/>
</dbReference>
<evidence type="ECO:0000259" key="2">
    <source>
        <dbReference type="Pfam" id="PF01521"/>
    </source>
</evidence>
<comment type="similarity">
    <text evidence="1">Belongs to the HesB/IscA family.</text>
</comment>
<proteinExistence type="inferred from homology"/>
<dbReference type="InterPro" id="IPR035903">
    <property type="entry name" value="HesB-like_dom_sf"/>
</dbReference>
<feature type="domain" description="Core" evidence="2">
    <location>
        <begin position="5"/>
        <end position="93"/>
    </location>
</feature>
<dbReference type="Pfam" id="PF01521">
    <property type="entry name" value="Fe-S_biosyn"/>
    <property type="match status" value="1"/>
</dbReference>
<dbReference type="SUPFAM" id="SSF89360">
    <property type="entry name" value="HesB-like domain"/>
    <property type="match status" value="1"/>
</dbReference>
<dbReference type="AlphaFoldDB" id="A0A2G5RLW1"/>
<dbReference type="EMBL" id="PEDM01000056">
    <property type="protein sequence ID" value="PIC03716.1"/>
    <property type="molecule type" value="Genomic_DNA"/>
</dbReference>
<evidence type="ECO:0000313" key="3">
    <source>
        <dbReference type="EMBL" id="PIC03716.1"/>
    </source>
</evidence>
<dbReference type="PIRSF" id="PIRSF034852">
    <property type="entry name" value="UCP034852"/>
    <property type="match status" value="1"/>
</dbReference>
<accession>A0A2G5RLW1</accession>
<sequence>MVNMMNIYMCDRAFQWYKEELQLQHGDYVRFFARYGGCSNVQKGFSLGVNKESPIDAAVKLEKEGIIFFIEQNDTWYFDDHDLHIEFDEERNEPIFTYR</sequence>
<evidence type="ECO:0000313" key="4">
    <source>
        <dbReference type="Proteomes" id="UP000230559"/>
    </source>
</evidence>